<feature type="coiled-coil region" evidence="1">
    <location>
        <begin position="17"/>
        <end position="74"/>
    </location>
</feature>
<dbReference type="InParanoid" id="A0A1D3D213"/>
<sequence>MATNRQSGTSLIEKKVEEQVLRALQEKEAALDAAIEEQHRQQQQHPRDFDDEELERLRQQRRKQMQEQMQHLQDGHGTVTELHDEKEFFSLAKKTKLVVLLFYRPSFKLHEQVLALWRDFSRKHLSIRVCAINAEKAPFLTDRLKIWCLPTAVLVRDSQTQHSIVGLDEVGGKAL</sequence>
<dbReference type="VEuPathDB" id="ToxoDB:cyc_03579"/>
<dbReference type="Proteomes" id="UP000095192">
    <property type="component" value="Unassembled WGS sequence"/>
</dbReference>
<accession>A0A1D3D213</accession>
<proteinExistence type="predicted"/>
<dbReference type="InterPro" id="IPR036249">
    <property type="entry name" value="Thioredoxin-like_sf"/>
</dbReference>
<reference evidence="2 3" key="1">
    <citation type="journal article" date="2016" name="BMC Genomics">
        <title>Comparative genomics reveals Cyclospora cayetanensis possesses coccidia-like metabolism and invasion components but unique surface antigens.</title>
        <authorList>
            <person name="Liu S."/>
            <person name="Wang L."/>
            <person name="Zheng H."/>
            <person name="Xu Z."/>
            <person name="Roellig D.M."/>
            <person name="Li N."/>
            <person name="Frace M.A."/>
            <person name="Tang K."/>
            <person name="Arrowood M.J."/>
            <person name="Moss D.M."/>
            <person name="Zhang L."/>
            <person name="Feng Y."/>
            <person name="Xiao L."/>
        </authorList>
    </citation>
    <scope>NUCLEOTIDE SEQUENCE [LARGE SCALE GENOMIC DNA]</scope>
    <source>
        <strain evidence="2 3">CHN_HEN01</strain>
    </source>
</reference>
<evidence type="ECO:0000313" key="3">
    <source>
        <dbReference type="Proteomes" id="UP000095192"/>
    </source>
</evidence>
<keyword evidence="3" id="KW-1185">Reference proteome</keyword>
<comment type="caution">
    <text evidence="2">The sequence shown here is derived from an EMBL/GenBank/DDBJ whole genome shotgun (WGS) entry which is preliminary data.</text>
</comment>
<evidence type="ECO:0000256" key="1">
    <source>
        <dbReference type="SAM" id="Coils"/>
    </source>
</evidence>
<dbReference type="VEuPathDB" id="ToxoDB:LOC34620248"/>
<gene>
    <name evidence="2" type="ORF">cyc_03579</name>
</gene>
<dbReference type="PANTHER" id="PTHR21148">
    <property type="entry name" value="THIOREDOXIN DOMAIN-CONTAINING PROTEIN 9"/>
    <property type="match status" value="1"/>
</dbReference>
<name>A0A1D3D213_9EIME</name>
<keyword evidence="1" id="KW-0175">Coiled coil</keyword>
<protein>
    <submittedName>
        <fullName evidence="2">Thioredoxin domain-containing protein</fullName>
    </submittedName>
</protein>
<evidence type="ECO:0000313" key="2">
    <source>
        <dbReference type="EMBL" id="OEH77469.1"/>
    </source>
</evidence>
<dbReference type="SUPFAM" id="SSF52833">
    <property type="entry name" value="Thioredoxin-like"/>
    <property type="match status" value="1"/>
</dbReference>
<organism evidence="2 3">
    <name type="scientific">Cyclospora cayetanensis</name>
    <dbReference type="NCBI Taxonomy" id="88456"/>
    <lineage>
        <taxon>Eukaryota</taxon>
        <taxon>Sar</taxon>
        <taxon>Alveolata</taxon>
        <taxon>Apicomplexa</taxon>
        <taxon>Conoidasida</taxon>
        <taxon>Coccidia</taxon>
        <taxon>Eucoccidiorida</taxon>
        <taxon>Eimeriorina</taxon>
        <taxon>Eimeriidae</taxon>
        <taxon>Cyclospora</taxon>
    </lineage>
</organism>
<dbReference type="Gene3D" id="3.40.30.10">
    <property type="entry name" value="Glutaredoxin"/>
    <property type="match status" value="1"/>
</dbReference>
<dbReference type="AlphaFoldDB" id="A0A1D3D213"/>
<dbReference type="EMBL" id="JROU02001083">
    <property type="protein sequence ID" value="OEH77469.1"/>
    <property type="molecule type" value="Genomic_DNA"/>
</dbReference>
<dbReference type="FunCoup" id="A0A1D3D213">
    <property type="interactions" value="232"/>
</dbReference>